<reference evidence="3" key="2">
    <citation type="journal article" date="2021" name="PeerJ">
        <title>Extensive microbial diversity within the chicken gut microbiome revealed by metagenomics and culture.</title>
        <authorList>
            <person name="Gilroy R."/>
            <person name="Ravi A."/>
            <person name="Getino M."/>
            <person name="Pursley I."/>
            <person name="Horton D.L."/>
            <person name="Alikhan N.F."/>
            <person name="Baker D."/>
            <person name="Gharbi K."/>
            <person name="Hall N."/>
            <person name="Watson M."/>
            <person name="Adriaenssens E.M."/>
            <person name="Foster-Nyarko E."/>
            <person name="Jarju S."/>
            <person name="Secka A."/>
            <person name="Antonio M."/>
            <person name="Oren A."/>
            <person name="Chaudhuri R.R."/>
            <person name="La Ragione R."/>
            <person name="Hildebrand F."/>
            <person name="Pallen M.J."/>
        </authorList>
    </citation>
    <scope>NUCLEOTIDE SEQUENCE</scope>
    <source>
        <strain evidence="3">10037</strain>
    </source>
</reference>
<keyword evidence="1" id="KW-0732">Signal</keyword>
<gene>
    <name evidence="3" type="ORF">IAB93_03930</name>
</gene>
<organism evidence="3 4">
    <name type="scientific">Candidatus Merdivivens pullistercoris</name>
    <dbReference type="NCBI Taxonomy" id="2840873"/>
    <lineage>
        <taxon>Bacteria</taxon>
        <taxon>Pseudomonadati</taxon>
        <taxon>Bacteroidota</taxon>
        <taxon>Bacteroidia</taxon>
        <taxon>Bacteroidales</taxon>
        <taxon>Muribaculaceae</taxon>
        <taxon>Muribaculaceae incertae sedis</taxon>
        <taxon>Candidatus Merdivivens</taxon>
    </lineage>
</organism>
<sequence>MKTFKFMALAAVLLSLFSCTKDTVEVSGVSVSPDEVSLMVGETCKLSAVVSPDDAVYSEIVWTSSDEAVASVAQDGLVTAVSAGNAEIYAAVGEKRGACKVSVSVPAVPVESVVISETSMEIQVGDVVELAFQIYPEDADYSEIIWTSSDETVASVEDGKVTGLAEGTAEVVVSVDGVSASCSVTVAKPLPAATGDYYYSDGTWSAELDPSKTAVGIVFYIGNPAADDAALAREHPECVNGLVVALGETMSAWQPSYAQQGALVGDWIKGNVTDYETVASSWGFENALNRIMGYNNTKAIQEFNAATENSSWPVTAVEAVEEYAASVPAPENTSGWYLPSAKELSLLCSGEYDDDIFFIYDMTEIMQQVNPKIEKAAGTALSGQYWSSTEDADEQDYAWYVSFMDGSVSSTNKATEEFKVRPVLAF</sequence>
<feature type="signal peptide" evidence="1">
    <location>
        <begin position="1"/>
        <end position="20"/>
    </location>
</feature>
<name>A0A9D9I3U1_9BACT</name>
<dbReference type="Pfam" id="PF07603">
    <property type="entry name" value="Lcl_C"/>
    <property type="match status" value="1"/>
</dbReference>
<dbReference type="Proteomes" id="UP000823597">
    <property type="component" value="Unassembled WGS sequence"/>
</dbReference>
<dbReference type="InterPro" id="IPR011460">
    <property type="entry name" value="Lcl_C"/>
</dbReference>
<dbReference type="Pfam" id="PF02368">
    <property type="entry name" value="Big_2"/>
    <property type="match status" value="2"/>
</dbReference>
<accession>A0A9D9I3U1</accession>
<evidence type="ECO:0000313" key="3">
    <source>
        <dbReference type="EMBL" id="MBO8465130.1"/>
    </source>
</evidence>
<dbReference type="Gene3D" id="2.60.40.1080">
    <property type="match status" value="2"/>
</dbReference>
<dbReference type="InterPro" id="IPR003343">
    <property type="entry name" value="Big_2"/>
</dbReference>
<dbReference type="AlphaFoldDB" id="A0A9D9I3U1"/>
<dbReference type="SUPFAM" id="SSF49373">
    <property type="entry name" value="Invasin/intimin cell-adhesion fragments"/>
    <property type="match status" value="2"/>
</dbReference>
<protein>
    <submittedName>
        <fullName evidence="3">Ig-like domain-containing protein</fullName>
    </submittedName>
</protein>
<evidence type="ECO:0000313" key="4">
    <source>
        <dbReference type="Proteomes" id="UP000823597"/>
    </source>
</evidence>
<feature type="chain" id="PRO_5039550568" evidence="1">
    <location>
        <begin position="21"/>
        <end position="426"/>
    </location>
</feature>
<evidence type="ECO:0000256" key="1">
    <source>
        <dbReference type="SAM" id="SignalP"/>
    </source>
</evidence>
<feature type="domain" description="BIG2" evidence="2">
    <location>
        <begin position="109"/>
        <end position="185"/>
    </location>
</feature>
<dbReference type="InterPro" id="IPR008964">
    <property type="entry name" value="Invasin/intimin_cell_adhesion"/>
</dbReference>
<dbReference type="SMART" id="SM00635">
    <property type="entry name" value="BID_2"/>
    <property type="match status" value="2"/>
</dbReference>
<proteinExistence type="predicted"/>
<evidence type="ECO:0000259" key="2">
    <source>
        <dbReference type="SMART" id="SM00635"/>
    </source>
</evidence>
<comment type="caution">
    <text evidence="3">The sequence shown here is derived from an EMBL/GenBank/DDBJ whole genome shotgun (WGS) entry which is preliminary data.</text>
</comment>
<feature type="domain" description="BIG2" evidence="2">
    <location>
        <begin position="25"/>
        <end position="102"/>
    </location>
</feature>
<reference evidence="3" key="1">
    <citation type="submission" date="2020-10" db="EMBL/GenBank/DDBJ databases">
        <authorList>
            <person name="Gilroy R."/>
        </authorList>
    </citation>
    <scope>NUCLEOTIDE SEQUENCE</scope>
    <source>
        <strain evidence="3">10037</strain>
    </source>
</reference>
<dbReference type="PROSITE" id="PS51257">
    <property type="entry name" value="PROKAR_LIPOPROTEIN"/>
    <property type="match status" value="1"/>
</dbReference>
<dbReference type="EMBL" id="JADIME010000040">
    <property type="protein sequence ID" value="MBO8465130.1"/>
    <property type="molecule type" value="Genomic_DNA"/>
</dbReference>